<dbReference type="GO" id="GO:0016020">
    <property type="term" value="C:membrane"/>
    <property type="evidence" value="ECO:0007669"/>
    <property type="project" value="UniProtKB-SubCell"/>
</dbReference>
<evidence type="ECO:0000256" key="9">
    <source>
        <dbReference type="ARBA" id="ARBA00023160"/>
    </source>
</evidence>
<evidence type="ECO:0000256" key="2">
    <source>
        <dbReference type="ARBA" id="ARBA00022516"/>
    </source>
</evidence>
<accession>A0A3F2RHH3</accession>
<dbReference type="Proteomes" id="UP000284657">
    <property type="component" value="Unassembled WGS sequence"/>
</dbReference>
<evidence type="ECO:0000256" key="4">
    <source>
        <dbReference type="ARBA" id="ARBA00022692"/>
    </source>
</evidence>
<keyword evidence="2" id="KW-0444">Lipid biosynthesis</keyword>
<evidence type="ECO:0000256" key="6">
    <source>
        <dbReference type="ARBA" id="ARBA00022989"/>
    </source>
</evidence>
<protein>
    <submittedName>
        <fullName evidence="13">Uncharacterized protein</fullName>
    </submittedName>
</protein>
<dbReference type="EMBL" id="MBAD02001778">
    <property type="protein sequence ID" value="RLN51895.1"/>
    <property type="molecule type" value="Genomic_DNA"/>
</dbReference>
<evidence type="ECO:0000256" key="7">
    <source>
        <dbReference type="ARBA" id="ARBA00023098"/>
    </source>
</evidence>
<feature type="region of interest" description="Disordered" evidence="10">
    <location>
        <begin position="46"/>
        <end position="100"/>
    </location>
</feature>
<organism evidence="13 14">
    <name type="scientific">Phytophthora kernoviae</name>
    <dbReference type="NCBI Taxonomy" id="325452"/>
    <lineage>
        <taxon>Eukaryota</taxon>
        <taxon>Sar</taxon>
        <taxon>Stramenopiles</taxon>
        <taxon>Oomycota</taxon>
        <taxon>Peronosporomycetes</taxon>
        <taxon>Peronosporales</taxon>
        <taxon>Peronosporaceae</taxon>
        <taxon>Phytophthora</taxon>
    </lineage>
</organism>
<dbReference type="GO" id="GO:0009922">
    <property type="term" value="F:fatty acid elongase activity"/>
    <property type="evidence" value="ECO:0007669"/>
    <property type="project" value="InterPro"/>
</dbReference>
<gene>
    <name evidence="12" type="ORF">BBJ29_005759</name>
    <name evidence="13" type="ORF">BBP00_00007657</name>
</gene>
<evidence type="ECO:0000256" key="11">
    <source>
        <dbReference type="SAM" id="Phobius"/>
    </source>
</evidence>
<feature type="transmembrane region" description="Helical" evidence="11">
    <location>
        <begin position="696"/>
        <end position="716"/>
    </location>
</feature>
<evidence type="ECO:0000256" key="8">
    <source>
        <dbReference type="ARBA" id="ARBA00023136"/>
    </source>
</evidence>
<dbReference type="SMART" id="SM00320">
    <property type="entry name" value="WD40"/>
    <property type="match status" value="5"/>
</dbReference>
<dbReference type="InterPro" id="IPR030457">
    <property type="entry name" value="ELO_CS"/>
</dbReference>
<dbReference type="InterPro" id="IPR001680">
    <property type="entry name" value="WD40_rpt"/>
</dbReference>
<feature type="transmembrane region" description="Helical" evidence="11">
    <location>
        <begin position="665"/>
        <end position="684"/>
    </location>
</feature>
<evidence type="ECO:0000313" key="13">
    <source>
        <dbReference type="EMBL" id="RLN57144.1"/>
    </source>
</evidence>
<dbReference type="SUPFAM" id="SSF50978">
    <property type="entry name" value="WD40 repeat-like"/>
    <property type="match status" value="1"/>
</dbReference>
<keyword evidence="4 11" id="KW-0812">Transmembrane</keyword>
<feature type="transmembrane region" description="Helical" evidence="11">
    <location>
        <begin position="728"/>
        <end position="747"/>
    </location>
</feature>
<evidence type="ECO:0000256" key="10">
    <source>
        <dbReference type="SAM" id="MobiDB-lite"/>
    </source>
</evidence>
<evidence type="ECO:0000256" key="1">
    <source>
        <dbReference type="ARBA" id="ARBA00004141"/>
    </source>
</evidence>
<dbReference type="PANTHER" id="PTHR47232:SF1">
    <property type="entry name" value="TRANSDUCIN FAMILY PROTEIN _ WD-40 REPEAT FAMILY PROTEIN"/>
    <property type="match status" value="1"/>
</dbReference>
<evidence type="ECO:0000313" key="15">
    <source>
        <dbReference type="Proteomes" id="UP000284657"/>
    </source>
</evidence>
<dbReference type="AlphaFoldDB" id="A0A3F2RHH3"/>
<keyword evidence="6 11" id="KW-1133">Transmembrane helix</keyword>
<feature type="transmembrane region" description="Helical" evidence="11">
    <location>
        <begin position="531"/>
        <end position="552"/>
    </location>
</feature>
<keyword evidence="5" id="KW-0276">Fatty acid metabolism</keyword>
<evidence type="ECO:0000256" key="3">
    <source>
        <dbReference type="ARBA" id="ARBA00022679"/>
    </source>
</evidence>
<feature type="compositionally biased region" description="Basic residues" evidence="10">
    <location>
        <begin position="59"/>
        <end position="73"/>
    </location>
</feature>
<dbReference type="InterPro" id="IPR002076">
    <property type="entry name" value="ELO_fam"/>
</dbReference>
<dbReference type="Gene3D" id="2.130.10.10">
    <property type="entry name" value="YVTN repeat-like/Quinoprotein amine dehydrogenase"/>
    <property type="match status" value="2"/>
</dbReference>
<dbReference type="Proteomes" id="UP000277300">
    <property type="component" value="Unassembled WGS sequence"/>
</dbReference>
<dbReference type="EMBL" id="MBDO02000325">
    <property type="protein sequence ID" value="RLN57144.1"/>
    <property type="molecule type" value="Genomic_DNA"/>
</dbReference>
<dbReference type="PROSITE" id="PS01188">
    <property type="entry name" value="ELO"/>
    <property type="match status" value="1"/>
</dbReference>
<dbReference type="InterPro" id="IPR015943">
    <property type="entry name" value="WD40/YVTN_repeat-like_dom_sf"/>
</dbReference>
<keyword evidence="8 11" id="KW-0472">Membrane</keyword>
<dbReference type="InterPro" id="IPR036322">
    <property type="entry name" value="WD40_repeat_dom_sf"/>
</dbReference>
<dbReference type="GO" id="GO:0006633">
    <property type="term" value="P:fatty acid biosynthetic process"/>
    <property type="evidence" value="ECO:0007669"/>
    <property type="project" value="UniProtKB-KW"/>
</dbReference>
<sequence length="764" mass="87588">MVATERELKPKKKELANLREQLERLEKLVESKELEVYDLQVDLDALRKRRERRLPSHSSRSKSPRRSNSKSKNQHRESRRSSSQPRVSKRPCIVDNEDESDDDVVLMDAAEVKKELESASAAANTTVVPVEDSMPDHFWGRSSVPKLLVNHRFRAIPDGSARKGRHLSFNPIQPSIFATSPDEGGLILWSYQRQDQDIAKVVSLLPASFRQDNACAEGISWSPDGNRLAMAFRDPLHGKGEFCIVQLHQLKLEDSDTPQAIPRDRITSTSTTLHSRGISTIDWLPRGYGSDTTSRQLITTGNSDHAVVLWEEHEDIKNGGMDLKWSVLHRDHRSEVKSLCVHSKRDSLYTGGLDGLLIRYDMNKGRTEIVMERRKPTISKMNAVLEHPHNPNLLLVSCVEQNKHNLLLHDLRQRYRGDDMSLAWEGSSMSQYVVPRWSPAGYHVSCGSKSGVVNIWDVRMRGENYPTVLPQQSLRVHQKTVLHATWHPRYDAMFSSYYTWANATEIKFLDWADPEGGWKVHPMADYPLADFASVFAICTSYVLFVVFGTALMKMGIPAIKTSPLQFVYNPIQVIACSYMCVEAGIQAYRNNYSAAPCNAFKADDPVMGNVLYLFYLSKMLDLCDTMFIVLGKKWRQLSFLHVYHHLSVLIMYYLVFRIAQDGDTYASVVMNGFVHTIMYTYYFVSAHTRNIWWKKYLTLIQLIQFVMMNVQGYFMYSRHCPGMPPTIPLLYLVYVQSLFWLFVNFYVRSYVLGPKKVTSSKKNL</sequence>
<dbReference type="OrthoDB" id="1897642at2759"/>
<evidence type="ECO:0000256" key="5">
    <source>
        <dbReference type="ARBA" id="ARBA00022832"/>
    </source>
</evidence>
<dbReference type="Pfam" id="PF01151">
    <property type="entry name" value="ELO"/>
    <property type="match status" value="1"/>
</dbReference>
<comment type="subcellular location">
    <subcellularLocation>
        <location evidence="1">Membrane</location>
        <topology evidence="1">Multi-pass membrane protein</topology>
    </subcellularLocation>
</comment>
<feature type="transmembrane region" description="Helical" evidence="11">
    <location>
        <begin position="642"/>
        <end position="659"/>
    </location>
</feature>
<evidence type="ECO:0000313" key="14">
    <source>
        <dbReference type="Proteomes" id="UP000277300"/>
    </source>
</evidence>
<reference evidence="14 15" key="1">
    <citation type="submission" date="2018-07" db="EMBL/GenBank/DDBJ databases">
        <title>Genome sequencing of oomycete isolates from Chile give support for New Zealand origin for Phytophthora kernoviae and make available the first Nothophytophthora sp. genome.</title>
        <authorList>
            <person name="Studholme D.J."/>
            <person name="Sanfuentes E."/>
            <person name="Panda P."/>
            <person name="Hill R."/>
            <person name="Sambles C."/>
            <person name="Grant M."/>
            <person name="Williams N.M."/>
            <person name="Mcdougal R.L."/>
        </authorList>
    </citation>
    <scope>NUCLEOTIDE SEQUENCE [LARGE SCALE GENOMIC DNA]</scope>
    <source>
        <strain evidence="13">Chile6</strain>
        <strain evidence="12">Chile7</strain>
    </source>
</reference>
<keyword evidence="7" id="KW-0443">Lipid metabolism</keyword>
<name>A0A3F2RHH3_9STRA</name>
<proteinExistence type="predicted"/>
<dbReference type="PANTHER" id="PTHR47232">
    <property type="entry name" value="TRANSDUCIN FAMILY PROTEIN / WD-40 REPEAT FAMILY PROTEIN"/>
    <property type="match status" value="1"/>
</dbReference>
<comment type="caution">
    <text evidence="13">The sequence shown here is derived from an EMBL/GenBank/DDBJ whole genome shotgun (WGS) entry which is preliminary data.</text>
</comment>
<keyword evidence="3" id="KW-0808">Transferase</keyword>
<evidence type="ECO:0000313" key="12">
    <source>
        <dbReference type="EMBL" id="RLN51895.1"/>
    </source>
</evidence>
<keyword evidence="9" id="KW-0275">Fatty acid biosynthesis</keyword>